<accession>A0ABU4VHK9</accession>
<proteinExistence type="predicted"/>
<dbReference type="PANTHER" id="PTHR43798:SF33">
    <property type="entry name" value="HYDROLASE, PUTATIVE (AFU_ORTHOLOGUE AFUA_2G14860)-RELATED"/>
    <property type="match status" value="1"/>
</dbReference>
<dbReference type="SUPFAM" id="SSF53474">
    <property type="entry name" value="alpha/beta-Hydrolases"/>
    <property type="match status" value="1"/>
</dbReference>
<gene>
    <name evidence="2" type="ORF">SK069_04555</name>
</gene>
<dbReference type="InterPro" id="IPR000073">
    <property type="entry name" value="AB_hydrolase_1"/>
</dbReference>
<organism evidence="2 3">
    <name type="scientific">Patulibacter brassicae</name>
    <dbReference type="NCBI Taxonomy" id="1705717"/>
    <lineage>
        <taxon>Bacteria</taxon>
        <taxon>Bacillati</taxon>
        <taxon>Actinomycetota</taxon>
        <taxon>Thermoleophilia</taxon>
        <taxon>Solirubrobacterales</taxon>
        <taxon>Patulibacteraceae</taxon>
        <taxon>Patulibacter</taxon>
    </lineage>
</organism>
<dbReference type="RefSeq" id="WP_319952999.1">
    <property type="nucleotide sequence ID" value="NZ_JAXAVX010000001.1"/>
</dbReference>
<dbReference type="Proteomes" id="UP001277761">
    <property type="component" value="Unassembled WGS sequence"/>
</dbReference>
<sequence>MAPTLLRHPTTSGTAPGPPLLLVHGLGGDRHSWTSVIEPLRERADVLVAELPGFGSAPPLSQDVTPTPLALARSLAHALDDAGVAQVHAVGVSLGGWVALELGRLGRAASVTALAPAGFWSGALGGSTGTARRLARRADRALPALLASPGVRRRVLGGVLGGPGAFEHADAVAVIRGYARATDFGRTDAAMRAAAVDRDAVGELAARIPVELVWGARDRLVRAPRAPLAPAIGQRTLPEAGHLPMFDDPAGTVAAIGDALRRAADAAGDRERAVAEGAR</sequence>
<keyword evidence="2" id="KW-0378">Hydrolase</keyword>
<protein>
    <submittedName>
        <fullName evidence="2">Alpha/beta fold hydrolase</fullName>
    </submittedName>
</protein>
<dbReference type="Pfam" id="PF12697">
    <property type="entry name" value="Abhydrolase_6"/>
    <property type="match status" value="1"/>
</dbReference>
<dbReference type="Gene3D" id="3.40.50.1820">
    <property type="entry name" value="alpha/beta hydrolase"/>
    <property type="match status" value="1"/>
</dbReference>
<name>A0ABU4VHK9_9ACTN</name>
<dbReference type="EMBL" id="JAXAVX010000001">
    <property type="protein sequence ID" value="MDX8150857.1"/>
    <property type="molecule type" value="Genomic_DNA"/>
</dbReference>
<dbReference type="PANTHER" id="PTHR43798">
    <property type="entry name" value="MONOACYLGLYCEROL LIPASE"/>
    <property type="match status" value="1"/>
</dbReference>
<keyword evidence="3" id="KW-1185">Reference proteome</keyword>
<dbReference type="InterPro" id="IPR050266">
    <property type="entry name" value="AB_hydrolase_sf"/>
</dbReference>
<evidence type="ECO:0000259" key="1">
    <source>
        <dbReference type="Pfam" id="PF12697"/>
    </source>
</evidence>
<evidence type="ECO:0000313" key="3">
    <source>
        <dbReference type="Proteomes" id="UP001277761"/>
    </source>
</evidence>
<reference evidence="2 3" key="1">
    <citation type="submission" date="2023-11" db="EMBL/GenBank/DDBJ databases">
        <authorList>
            <person name="Xu M."/>
            <person name="Jiang T."/>
        </authorList>
    </citation>
    <scope>NUCLEOTIDE SEQUENCE [LARGE SCALE GENOMIC DNA]</scope>
    <source>
        <strain evidence="2 3">SD</strain>
    </source>
</reference>
<dbReference type="GO" id="GO:0016787">
    <property type="term" value="F:hydrolase activity"/>
    <property type="evidence" value="ECO:0007669"/>
    <property type="project" value="UniProtKB-KW"/>
</dbReference>
<evidence type="ECO:0000313" key="2">
    <source>
        <dbReference type="EMBL" id="MDX8150857.1"/>
    </source>
</evidence>
<dbReference type="InterPro" id="IPR029058">
    <property type="entry name" value="AB_hydrolase_fold"/>
</dbReference>
<comment type="caution">
    <text evidence="2">The sequence shown here is derived from an EMBL/GenBank/DDBJ whole genome shotgun (WGS) entry which is preliminary data.</text>
</comment>
<feature type="domain" description="AB hydrolase-1" evidence="1">
    <location>
        <begin position="20"/>
        <end position="255"/>
    </location>
</feature>